<evidence type="ECO:0000259" key="12">
    <source>
        <dbReference type="Pfam" id="PF01070"/>
    </source>
</evidence>
<comment type="subcellular location">
    <subcellularLocation>
        <location evidence="11">Cytoplasm</location>
    </subcellularLocation>
</comment>
<feature type="binding site" evidence="11">
    <location>
        <position position="158"/>
    </location>
    <ligand>
        <name>Mg(2+)</name>
        <dbReference type="ChEBI" id="CHEBI:18420"/>
    </ligand>
</feature>
<comment type="similarity">
    <text evidence="11">Belongs to the IPP isomerase type 2 family.</text>
</comment>
<dbReference type="GO" id="GO:0008299">
    <property type="term" value="P:isoprenoid biosynthetic process"/>
    <property type="evidence" value="ECO:0007669"/>
    <property type="project" value="UniProtKB-UniRule"/>
</dbReference>
<feature type="binding site" evidence="11">
    <location>
        <position position="94"/>
    </location>
    <ligand>
        <name>FMN</name>
        <dbReference type="ChEBI" id="CHEBI:58210"/>
    </ligand>
</feature>
<dbReference type="EMBL" id="MT631516">
    <property type="protein sequence ID" value="QNO52660.1"/>
    <property type="molecule type" value="Genomic_DNA"/>
</dbReference>
<dbReference type="GO" id="GO:0004452">
    <property type="term" value="F:isopentenyl-diphosphate delta-isomerase activity"/>
    <property type="evidence" value="ECO:0007669"/>
    <property type="project" value="UniProtKB-UniRule"/>
</dbReference>
<comment type="cofactor">
    <cofactor evidence="11">
        <name>NADPH</name>
        <dbReference type="ChEBI" id="CHEBI:57783"/>
    </cofactor>
</comment>
<accession>A0A7G9YXD1</accession>
<comment type="caution">
    <text evidence="11">Lacks conserved residue(s) required for the propagation of feature annotation.</text>
</comment>
<name>A0A7G9YXD1_9EURY</name>
<keyword evidence="6 11" id="KW-0460">Magnesium</keyword>
<dbReference type="PIRSF" id="PIRSF003314">
    <property type="entry name" value="IPP_isomerase"/>
    <property type="match status" value="1"/>
</dbReference>
<dbReference type="EMBL" id="MT631517">
    <property type="protein sequence ID" value="QNO52665.1"/>
    <property type="molecule type" value="Genomic_DNA"/>
</dbReference>
<dbReference type="GO" id="GO:0000287">
    <property type="term" value="F:magnesium ion binding"/>
    <property type="evidence" value="ECO:0007669"/>
    <property type="project" value="UniProtKB-UniRule"/>
</dbReference>
<comment type="function">
    <text evidence="11">Involved in the biosynthesis of isoprenoids. Catalyzes the 1,3-allylic rearrangement of the homoallylic substrate isopentenyl (IPP) to its allylic isomer, dimethylallyl diphosphate (DMAPP).</text>
</comment>
<comment type="catalytic activity">
    <reaction evidence="11">
        <text>isopentenyl diphosphate = dimethylallyl diphosphate</text>
        <dbReference type="Rhea" id="RHEA:23284"/>
        <dbReference type="ChEBI" id="CHEBI:57623"/>
        <dbReference type="ChEBI" id="CHEBI:128769"/>
        <dbReference type="EC" id="5.3.3.2"/>
    </reaction>
</comment>
<feature type="binding site" evidence="11">
    <location>
        <position position="189"/>
    </location>
    <ligand>
        <name>FMN</name>
        <dbReference type="ChEBI" id="CHEBI:58210"/>
    </ligand>
</feature>
<feature type="domain" description="FMN-dependent dehydrogenase" evidence="12">
    <location>
        <begin position="166"/>
        <end position="349"/>
    </location>
</feature>
<keyword evidence="2 11" id="KW-0963">Cytoplasm</keyword>
<keyword evidence="7 11" id="KW-0521">NADP</keyword>
<sequence length="384" mass="41312">MNQTSRRKIEQLRICAEEKVETREDCFADVKLVHVALPEIDKDEIDLNTEFLGFSFNYPVMIASMTGGHPATKRTNKVLAKAAESLGAGMGVGSQRAALENSEQEDSFRVVRDVAPNSFIYANLGAPQLKEYGIEGVERVIEMIDADAIAIHLNFLQEAIQPEGNVDASGCLASIKDVCEAIKKPVIVKETGAGISYWVAKKLHEAGVSAIDVGGLGGTSLAAAEIYRARAEGAELSEHLGNLFGWDWGITTLESVVECSALPFSIPVIATGGIRNGLDIAKSMALGADLCSAALPFLKPAMGNTNADADTDIDADAEKVAEKIKEMGEELKVAMFLTGCKSTTELKEAEVIITGKAKEIAEQRGVIERLKRKKRQSGSQMRLK</sequence>
<comment type="cofactor">
    <cofactor evidence="11">
        <name>Mg(2+)</name>
        <dbReference type="ChEBI" id="CHEBI:18420"/>
    </cofactor>
</comment>
<evidence type="ECO:0000256" key="10">
    <source>
        <dbReference type="ARBA" id="ARBA00025810"/>
    </source>
</evidence>
<comment type="subunit">
    <text evidence="10 11">Homooctamer. Dimer of tetramers.</text>
</comment>
<keyword evidence="9 11" id="KW-0413">Isomerase</keyword>
<evidence type="ECO:0000256" key="7">
    <source>
        <dbReference type="ARBA" id="ARBA00022857"/>
    </source>
</evidence>
<dbReference type="GO" id="GO:0016491">
    <property type="term" value="F:oxidoreductase activity"/>
    <property type="evidence" value="ECO:0007669"/>
    <property type="project" value="InterPro"/>
</dbReference>
<dbReference type="GO" id="GO:0005737">
    <property type="term" value="C:cytoplasm"/>
    <property type="evidence" value="ECO:0007669"/>
    <property type="project" value="UniProtKB-SubCell"/>
</dbReference>
<evidence type="ECO:0000256" key="1">
    <source>
        <dbReference type="ARBA" id="ARBA00001917"/>
    </source>
</evidence>
<keyword evidence="8 11" id="KW-0414">Isoprene biosynthesis</keyword>
<dbReference type="PANTHER" id="PTHR43665:SF1">
    <property type="entry name" value="ISOPENTENYL-DIPHOSPHATE DELTA-ISOMERASE"/>
    <property type="match status" value="1"/>
</dbReference>
<dbReference type="NCBIfam" id="TIGR02151">
    <property type="entry name" value="IPP_isom_2"/>
    <property type="match status" value="1"/>
</dbReference>
<dbReference type="SUPFAM" id="SSF51395">
    <property type="entry name" value="FMN-linked oxidoreductases"/>
    <property type="match status" value="1"/>
</dbReference>
<dbReference type="InterPro" id="IPR000262">
    <property type="entry name" value="FMN-dep_DH"/>
</dbReference>
<evidence type="ECO:0000313" key="14">
    <source>
        <dbReference type="EMBL" id="QNO52665.1"/>
    </source>
</evidence>
<evidence type="ECO:0000256" key="9">
    <source>
        <dbReference type="ARBA" id="ARBA00023235"/>
    </source>
</evidence>
<dbReference type="Pfam" id="PF01070">
    <property type="entry name" value="FMN_dh"/>
    <property type="match status" value="2"/>
</dbReference>
<dbReference type="CDD" id="cd02811">
    <property type="entry name" value="IDI-2_FMN"/>
    <property type="match status" value="1"/>
</dbReference>
<dbReference type="SMART" id="SM01240">
    <property type="entry name" value="IMPDH"/>
    <property type="match status" value="1"/>
</dbReference>
<dbReference type="InterPro" id="IPR011179">
    <property type="entry name" value="IPdP_isomerase"/>
</dbReference>
<evidence type="ECO:0000256" key="4">
    <source>
        <dbReference type="ARBA" id="ARBA00022643"/>
    </source>
</evidence>
<dbReference type="GO" id="GO:0010181">
    <property type="term" value="F:FMN binding"/>
    <property type="evidence" value="ECO:0007669"/>
    <property type="project" value="UniProtKB-UniRule"/>
</dbReference>
<evidence type="ECO:0000256" key="2">
    <source>
        <dbReference type="ARBA" id="ARBA00022490"/>
    </source>
</evidence>
<dbReference type="Gene3D" id="3.20.20.70">
    <property type="entry name" value="Aldolase class I"/>
    <property type="match status" value="1"/>
</dbReference>
<feature type="binding site" evidence="11">
    <location>
        <position position="219"/>
    </location>
    <ligand>
        <name>FMN</name>
        <dbReference type="ChEBI" id="CHEBI:58210"/>
    </ligand>
</feature>
<dbReference type="HAMAP" id="MF_00354">
    <property type="entry name" value="Idi_2"/>
    <property type="match status" value="1"/>
</dbReference>
<evidence type="ECO:0000256" key="6">
    <source>
        <dbReference type="ARBA" id="ARBA00022842"/>
    </source>
</evidence>
<feature type="binding site" evidence="11">
    <location>
        <begin position="64"/>
        <end position="66"/>
    </location>
    <ligand>
        <name>FMN</name>
        <dbReference type="ChEBI" id="CHEBI:58210"/>
    </ligand>
</feature>
<evidence type="ECO:0000256" key="5">
    <source>
        <dbReference type="ARBA" id="ARBA00022723"/>
    </source>
</evidence>
<keyword evidence="5 11" id="KW-0479">Metal-binding</keyword>
<evidence type="ECO:0000256" key="3">
    <source>
        <dbReference type="ARBA" id="ARBA00022630"/>
    </source>
</evidence>
<feature type="binding site" evidence="11">
    <location>
        <begin position="94"/>
        <end position="96"/>
    </location>
    <ligand>
        <name>substrate</name>
    </ligand>
</feature>
<feature type="binding site" evidence="11">
    <location>
        <begin position="294"/>
        <end position="295"/>
    </location>
    <ligand>
        <name>FMN</name>
        <dbReference type="ChEBI" id="CHEBI:58210"/>
    </ligand>
</feature>
<feature type="binding site" evidence="11">
    <location>
        <begin position="273"/>
        <end position="275"/>
    </location>
    <ligand>
        <name>FMN</name>
        <dbReference type="ChEBI" id="CHEBI:58210"/>
    </ligand>
</feature>
<dbReference type="EC" id="5.3.3.2" evidence="11"/>
<keyword evidence="4 11" id="KW-0288">FMN</keyword>
<evidence type="ECO:0000256" key="8">
    <source>
        <dbReference type="ARBA" id="ARBA00023229"/>
    </source>
</evidence>
<reference evidence="14" key="1">
    <citation type="submission" date="2020-06" db="EMBL/GenBank/DDBJ databases">
        <title>Unique genomic features of the anaerobic methanotrophic archaea.</title>
        <authorList>
            <person name="Chadwick G.L."/>
            <person name="Skennerton C.T."/>
            <person name="Laso-Perez R."/>
            <person name="Leu A.O."/>
            <person name="Speth D.R."/>
            <person name="Yu H."/>
            <person name="Morgan-Lang C."/>
            <person name="Hatzenpichler R."/>
            <person name="Goudeau D."/>
            <person name="Malmstrom R."/>
            <person name="Brazelton W.J."/>
            <person name="Woyke T."/>
            <person name="Hallam S.J."/>
            <person name="Tyson G.W."/>
            <person name="Wegener G."/>
            <person name="Boetius A."/>
            <person name="Orphan V."/>
        </authorList>
    </citation>
    <scope>NUCLEOTIDE SEQUENCE</scope>
</reference>
<dbReference type="AlphaFoldDB" id="A0A7G9YXD1"/>
<dbReference type="GO" id="GO:0070402">
    <property type="term" value="F:NADPH binding"/>
    <property type="evidence" value="ECO:0007669"/>
    <property type="project" value="UniProtKB-UniRule"/>
</dbReference>
<evidence type="ECO:0000256" key="11">
    <source>
        <dbReference type="HAMAP-Rule" id="MF_00354"/>
    </source>
</evidence>
<organism evidence="14">
    <name type="scientific">Candidatus Methanophagaceae archaeon ANME-1 ERB6</name>
    <dbReference type="NCBI Taxonomy" id="2759912"/>
    <lineage>
        <taxon>Archaea</taxon>
        <taxon>Methanobacteriati</taxon>
        <taxon>Methanobacteriota</taxon>
        <taxon>Stenosarchaea group</taxon>
        <taxon>Methanomicrobia</taxon>
        <taxon>Candidatus Methanophagales</taxon>
        <taxon>Candidatus Methanophagaceae</taxon>
    </lineage>
</organism>
<feature type="binding site" evidence="11">
    <location>
        <position position="157"/>
    </location>
    <ligand>
        <name>substrate</name>
    </ligand>
</feature>
<dbReference type="InterPro" id="IPR013785">
    <property type="entry name" value="Aldolase_TIM"/>
</dbReference>
<feature type="domain" description="FMN-dependent dehydrogenase" evidence="12">
    <location>
        <begin position="19"/>
        <end position="95"/>
    </location>
</feature>
<dbReference type="PANTHER" id="PTHR43665">
    <property type="entry name" value="ISOPENTENYL-DIPHOSPHATE DELTA-ISOMERASE"/>
    <property type="match status" value="1"/>
</dbReference>
<feature type="binding site" evidence="11">
    <location>
        <position position="123"/>
    </location>
    <ligand>
        <name>FMN</name>
        <dbReference type="ChEBI" id="CHEBI:58210"/>
    </ligand>
</feature>
<comment type="cofactor">
    <cofactor evidence="1 11">
        <name>FMN</name>
        <dbReference type="ChEBI" id="CHEBI:58210"/>
    </cofactor>
</comment>
<protein>
    <recommendedName>
        <fullName evidence="11">Isopentenyl-diphosphate delta-isomerase</fullName>
        <shortName evidence="11">IPP isomerase</shortName>
        <ecNumber evidence="11">5.3.3.2</ecNumber>
    </recommendedName>
    <alternativeName>
        <fullName evidence="11">Isopentenyl diphosphate:dimethylallyl diphosphate isomerase</fullName>
    </alternativeName>
    <alternativeName>
        <fullName evidence="11">Isopentenyl pyrophosphate isomerase</fullName>
    </alternativeName>
    <alternativeName>
        <fullName evidence="11">Type 2 isopentenyl diphosphate isomerase</fullName>
        <shortName evidence="11">IDI-2</shortName>
    </alternativeName>
</protein>
<evidence type="ECO:0000313" key="13">
    <source>
        <dbReference type="EMBL" id="QNO52660.1"/>
    </source>
</evidence>
<keyword evidence="3 11" id="KW-0285">Flavoprotein</keyword>
<proteinExistence type="inferred from homology"/>
<feature type="binding site" evidence="11">
    <location>
        <begin position="7"/>
        <end position="8"/>
    </location>
    <ligand>
        <name>substrate</name>
    </ligand>
</feature>
<gene>
    <name evidence="11 14" type="primary">fni</name>
    <name evidence="13" type="ORF">CKMLAADM_00026</name>
    <name evidence="14" type="ORF">OOKFEKOF_00003</name>
</gene>